<dbReference type="EMBL" id="LR824534">
    <property type="protein sequence ID" value="CAH1643330.1"/>
    <property type="molecule type" value="Genomic_DNA"/>
</dbReference>
<reference evidence="1" key="1">
    <citation type="submission" date="2022-02" db="EMBL/GenBank/DDBJ databases">
        <authorList>
            <person name="King R."/>
        </authorList>
    </citation>
    <scope>NUCLEOTIDE SEQUENCE</scope>
</reference>
<dbReference type="Proteomes" id="UP001153321">
    <property type="component" value="Chromosome 3"/>
</dbReference>
<evidence type="ECO:0000313" key="1">
    <source>
        <dbReference type="EMBL" id="CAH1643330.1"/>
    </source>
</evidence>
<sequence>MSQKIHSSVRHRIYHKCIGQVYHTLNFISSYFMKIIPWRNPQNDQSSNLANIDKSMSNYFQNVKQSLEKHHRYQTLKVNRFALRRFTLFFICEYDISTKFPKVDR</sequence>
<gene>
    <name evidence="1" type="ORF">SPLIT_LOCUS8685</name>
</gene>
<evidence type="ECO:0000313" key="2">
    <source>
        <dbReference type="Proteomes" id="UP001153321"/>
    </source>
</evidence>
<keyword evidence="2" id="KW-1185">Reference proteome</keyword>
<organism evidence="1 2">
    <name type="scientific">Spodoptera littoralis</name>
    <name type="common">Egyptian cotton leafworm</name>
    <dbReference type="NCBI Taxonomy" id="7109"/>
    <lineage>
        <taxon>Eukaryota</taxon>
        <taxon>Metazoa</taxon>
        <taxon>Ecdysozoa</taxon>
        <taxon>Arthropoda</taxon>
        <taxon>Hexapoda</taxon>
        <taxon>Insecta</taxon>
        <taxon>Pterygota</taxon>
        <taxon>Neoptera</taxon>
        <taxon>Endopterygota</taxon>
        <taxon>Lepidoptera</taxon>
        <taxon>Glossata</taxon>
        <taxon>Ditrysia</taxon>
        <taxon>Noctuoidea</taxon>
        <taxon>Noctuidae</taxon>
        <taxon>Amphipyrinae</taxon>
        <taxon>Spodoptera</taxon>
    </lineage>
</organism>
<name>A0A9P0IAV0_SPOLI</name>
<accession>A0A9P0IAV0</accession>
<dbReference type="AlphaFoldDB" id="A0A9P0IAV0"/>
<proteinExistence type="predicted"/>
<protein>
    <submittedName>
        <fullName evidence="1">Uncharacterized protein</fullName>
    </submittedName>
</protein>